<comment type="similarity">
    <text evidence="1">Belongs to the NAD(P)-dependent epimerase/dehydratase family. SDR39U1 subfamily.</text>
</comment>
<organism evidence="4 5">
    <name type="scientific">Hymenobacter algoricola</name>
    <dbReference type="NCBI Taxonomy" id="486267"/>
    <lineage>
        <taxon>Bacteria</taxon>
        <taxon>Pseudomonadati</taxon>
        <taxon>Bacteroidota</taxon>
        <taxon>Cytophagia</taxon>
        <taxon>Cytophagales</taxon>
        <taxon>Hymenobacteraceae</taxon>
        <taxon>Hymenobacter</taxon>
    </lineage>
</organism>
<dbReference type="SUPFAM" id="SSF51735">
    <property type="entry name" value="NAD(P)-binding Rossmann-fold domains"/>
    <property type="match status" value="1"/>
</dbReference>
<evidence type="ECO:0000313" key="5">
    <source>
        <dbReference type="Proteomes" id="UP001499909"/>
    </source>
</evidence>
<dbReference type="Pfam" id="PF01370">
    <property type="entry name" value="Epimerase"/>
    <property type="match status" value="1"/>
</dbReference>
<dbReference type="PANTHER" id="PTHR11092">
    <property type="entry name" value="SUGAR NUCLEOTIDE EPIMERASE RELATED"/>
    <property type="match status" value="1"/>
</dbReference>
<protein>
    <submittedName>
        <fullName evidence="4">TIGR01777 family oxidoreductase</fullName>
    </submittedName>
</protein>
<feature type="domain" description="NAD-dependent epimerase/dehydratase" evidence="2">
    <location>
        <begin position="11"/>
        <end position="232"/>
    </location>
</feature>
<dbReference type="Pfam" id="PF08338">
    <property type="entry name" value="DUF1731"/>
    <property type="match status" value="1"/>
</dbReference>
<sequence length="308" mass="33502">MHSHASIPPKMVIAGGSGFLGQHLSRYFRARGYQVVSLSRRPAVGPDHRQWDARTLGPWAAELEGATVLLNLAGRSVDCRYTEANKGEILASRVDSTLVLGQAVAQCQNPPAVWLNSSTATIYADTRGDARANTEAAGTIGRGFSVGVATAWEAALQAAATPRTRRVALRTAIVLGPDGGAFPVLKRLAKLGLCSPQGRGEQWISWLHVEDFCRAVEFLAVETQDSGAFNVCAPNPLPNREFNALLHQRLRPWLRLPQPEWLLRLGALLLRTETELILKSRKVVPARLLALGFGFRYPTCAQALDALI</sequence>
<evidence type="ECO:0000256" key="1">
    <source>
        <dbReference type="ARBA" id="ARBA00009353"/>
    </source>
</evidence>
<dbReference type="NCBIfam" id="TIGR01777">
    <property type="entry name" value="yfcH"/>
    <property type="match status" value="1"/>
</dbReference>
<dbReference type="InterPro" id="IPR036291">
    <property type="entry name" value="NAD(P)-bd_dom_sf"/>
</dbReference>
<proteinExistence type="inferred from homology"/>
<dbReference type="InterPro" id="IPR010099">
    <property type="entry name" value="SDR39U1"/>
</dbReference>
<gene>
    <name evidence="4" type="ORF">GCM10022406_40330</name>
</gene>
<dbReference type="EMBL" id="BAABDH010000113">
    <property type="protein sequence ID" value="GAA3954679.1"/>
    <property type="molecule type" value="Genomic_DNA"/>
</dbReference>
<dbReference type="InterPro" id="IPR013549">
    <property type="entry name" value="DUF1731"/>
</dbReference>
<dbReference type="PANTHER" id="PTHR11092:SF0">
    <property type="entry name" value="EPIMERASE FAMILY PROTEIN SDR39U1"/>
    <property type="match status" value="1"/>
</dbReference>
<dbReference type="Proteomes" id="UP001499909">
    <property type="component" value="Unassembled WGS sequence"/>
</dbReference>
<evidence type="ECO:0000259" key="3">
    <source>
        <dbReference type="Pfam" id="PF08338"/>
    </source>
</evidence>
<evidence type="ECO:0000313" key="4">
    <source>
        <dbReference type="EMBL" id="GAA3954679.1"/>
    </source>
</evidence>
<name>A0ABP7NUZ0_9BACT</name>
<reference evidence="5" key="1">
    <citation type="journal article" date="2019" name="Int. J. Syst. Evol. Microbiol.">
        <title>The Global Catalogue of Microorganisms (GCM) 10K type strain sequencing project: providing services to taxonomists for standard genome sequencing and annotation.</title>
        <authorList>
            <consortium name="The Broad Institute Genomics Platform"/>
            <consortium name="The Broad Institute Genome Sequencing Center for Infectious Disease"/>
            <person name="Wu L."/>
            <person name="Ma J."/>
        </authorList>
    </citation>
    <scope>NUCLEOTIDE SEQUENCE [LARGE SCALE GENOMIC DNA]</scope>
    <source>
        <strain evidence="5">JCM 17214</strain>
    </source>
</reference>
<accession>A0ABP7NUZ0</accession>
<feature type="domain" description="DUF1731" evidence="3">
    <location>
        <begin position="259"/>
        <end position="307"/>
    </location>
</feature>
<keyword evidence="5" id="KW-1185">Reference proteome</keyword>
<dbReference type="Gene3D" id="3.40.50.720">
    <property type="entry name" value="NAD(P)-binding Rossmann-like Domain"/>
    <property type="match status" value="1"/>
</dbReference>
<evidence type="ECO:0000259" key="2">
    <source>
        <dbReference type="Pfam" id="PF01370"/>
    </source>
</evidence>
<dbReference type="InterPro" id="IPR001509">
    <property type="entry name" value="Epimerase_deHydtase"/>
</dbReference>
<comment type="caution">
    <text evidence="4">The sequence shown here is derived from an EMBL/GenBank/DDBJ whole genome shotgun (WGS) entry which is preliminary data.</text>
</comment>